<dbReference type="Proteomes" id="UP000324832">
    <property type="component" value="Unassembled WGS sequence"/>
</dbReference>
<sequence>MFGVQIKKGHFYSIDVPGLAEKRPSLIKGDRLLIYCKDNSFICDGTISEIQDSAIVIKDFCMRFTALYRPHFLYNVRFMPLRLPMERMHEAVDNVFANKQMCRVFPKPSIKQIPVKEITRFYNPLIKDNKEQKSAVEHIVSGKLMPPALANVSNGTSFDTFFSVSNGKASTYRVLVSTLLHAAKYCNFYNDKEIELVRKYVTALVKVHNVLQKDIGIIAPYIRQVYKIKGWLMSAKYDEIEVGTVESFQGKEKRVVIVSCVRANSHLLDYDFKYTLGFLVDDKRFTVAVTRAKAKLIIIGNPTCLIRDSKWREYMEFCFDNQCYFGQESQQMERNTALLTEIAKTRFERCRLADVLRQTSEVLQN</sequence>
<dbReference type="Pfam" id="PF21634">
    <property type="entry name" value="MOV-10_beta-barrel"/>
    <property type="match status" value="1"/>
</dbReference>
<dbReference type="Gene3D" id="3.40.50.300">
    <property type="entry name" value="P-loop containing nucleotide triphosphate hydrolases"/>
    <property type="match status" value="1"/>
</dbReference>
<dbReference type="GO" id="GO:0043186">
    <property type="term" value="C:P granule"/>
    <property type="evidence" value="ECO:0007669"/>
    <property type="project" value="TreeGrafter"/>
</dbReference>
<dbReference type="CDD" id="cd18808">
    <property type="entry name" value="SF1_C_Upf1"/>
    <property type="match status" value="1"/>
</dbReference>
<dbReference type="PANTHER" id="PTHR10887">
    <property type="entry name" value="DNA2/NAM7 HELICASE FAMILY"/>
    <property type="match status" value="1"/>
</dbReference>
<evidence type="ECO:0000259" key="2">
    <source>
        <dbReference type="Pfam" id="PF21634"/>
    </source>
</evidence>
<dbReference type="InterPro" id="IPR027417">
    <property type="entry name" value="P-loop_NTPase"/>
</dbReference>
<dbReference type="AlphaFoldDB" id="A0A5E4QCX6"/>
<keyword evidence="4" id="KW-1185">Reference proteome</keyword>
<evidence type="ECO:0000313" key="4">
    <source>
        <dbReference type="Proteomes" id="UP000324832"/>
    </source>
</evidence>
<name>A0A5E4QCX6_9NEOP</name>
<dbReference type="Pfam" id="PF13087">
    <property type="entry name" value="AAA_12"/>
    <property type="match status" value="1"/>
</dbReference>
<dbReference type="GO" id="GO:0005829">
    <property type="term" value="C:cytosol"/>
    <property type="evidence" value="ECO:0007669"/>
    <property type="project" value="TreeGrafter"/>
</dbReference>
<gene>
    <name evidence="3" type="ORF">LSINAPIS_LOCUS6682</name>
</gene>
<feature type="domain" description="DNA2/NAM7 helicase-like C-terminal" evidence="1">
    <location>
        <begin position="121"/>
        <end position="302"/>
    </location>
</feature>
<evidence type="ECO:0000313" key="3">
    <source>
        <dbReference type="EMBL" id="VVC94825.1"/>
    </source>
</evidence>
<dbReference type="GO" id="GO:0035194">
    <property type="term" value="P:regulatory ncRNA-mediated post-transcriptional gene silencing"/>
    <property type="evidence" value="ECO:0007669"/>
    <property type="project" value="TreeGrafter"/>
</dbReference>
<dbReference type="InterPro" id="IPR041679">
    <property type="entry name" value="DNA2/NAM7-like_C"/>
</dbReference>
<dbReference type="InterPro" id="IPR049080">
    <property type="entry name" value="MOV-10-like_beta-barrel"/>
</dbReference>
<dbReference type="InterPro" id="IPR047187">
    <property type="entry name" value="SF1_C_Upf1"/>
</dbReference>
<dbReference type="EMBL" id="FZQP02002126">
    <property type="protein sequence ID" value="VVC94825.1"/>
    <property type="molecule type" value="Genomic_DNA"/>
</dbReference>
<dbReference type="InterPro" id="IPR045055">
    <property type="entry name" value="DNA2/NAM7-like"/>
</dbReference>
<reference evidence="3 4" key="1">
    <citation type="submission" date="2017-07" db="EMBL/GenBank/DDBJ databases">
        <authorList>
            <person name="Talla V."/>
            <person name="Backstrom N."/>
        </authorList>
    </citation>
    <scope>NUCLEOTIDE SEQUENCE [LARGE SCALE GENOMIC DNA]</scope>
</reference>
<accession>A0A5E4QCX6</accession>
<organism evidence="3 4">
    <name type="scientific">Leptidea sinapis</name>
    <dbReference type="NCBI Taxonomy" id="189913"/>
    <lineage>
        <taxon>Eukaryota</taxon>
        <taxon>Metazoa</taxon>
        <taxon>Ecdysozoa</taxon>
        <taxon>Arthropoda</taxon>
        <taxon>Hexapoda</taxon>
        <taxon>Insecta</taxon>
        <taxon>Pterygota</taxon>
        <taxon>Neoptera</taxon>
        <taxon>Endopterygota</taxon>
        <taxon>Lepidoptera</taxon>
        <taxon>Glossata</taxon>
        <taxon>Ditrysia</taxon>
        <taxon>Papilionoidea</taxon>
        <taxon>Pieridae</taxon>
        <taxon>Dismorphiinae</taxon>
        <taxon>Leptidea</taxon>
    </lineage>
</organism>
<dbReference type="PANTHER" id="PTHR10887:SF322">
    <property type="entry name" value="HELICASE MOV-10"/>
    <property type="match status" value="1"/>
</dbReference>
<proteinExistence type="predicted"/>
<protein>
    <submittedName>
        <fullName evidence="3">Uncharacterized protein</fullName>
    </submittedName>
</protein>
<evidence type="ECO:0000259" key="1">
    <source>
        <dbReference type="Pfam" id="PF13087"/>
    </source>
</evidence>
<feature type="domain" description="Helicase MOV-10-like beta-barrel" evidence="2">
    <location>
        <begin position="7"/>
        <end position="78"/>
    </location>
</feature>
<dbReference type="SUPFAM" id="SSF52540">
    <property type="entry name" value="P-loop containing nucleoside triphosphate hydrolases"/>
    <property type="match status" value="1"/>
</dbReference>